<dbReference type="SUPFAM" id="SSF56399">
    <property type="entry name" value="ADP-ribosylation"/>
    <property type="match status" value="1"/>
</dbReference>
<dbReference type="Pfam" id="PF01885">
    <property type="entry name" value="PTS_2-RNA"/>
    <property type="match status" value="1"/>
</dbReference>
<dbReference type="OrthoDB" id="419694at2759"/>
<comment type="catalytic activity">
    <reaction evidence="6">
        <text>2'-phospho-[ligated tRNA] + NAD(+) = mature tRNA + ADP-alpha-D-ribose 1'',2''-cyclic phosphate + nicotinamide</text>
        <dbReference type="Rhea" id="RHEA:23324"/>
        <dbReference type="Rhea" id="RHEA-COMP:11106"/>
        <dbReference type="Rhea" id="RHEA-COMP:11107"/>
        <dbReference type="ChEBI" id="CHEBI:17154"/>
        <dbReference type="ChEBI" id="CHEBI:57540"/>
        <dbReference type="ChEBI" id="CHEBI:76596"/>
        <dbReference type="ChEBI" id="CHEBI:82883"/>
        <dbReference type="ChEBI" id="CHEBI:85027"/>
        <dbReference type="EC" id="2.7.1.160"/>
    </reaction>
</comment>
<dbReference type="InterPro" id="IPR002745">
    <property type="entry name" value="Ptrans_KptA/Tpt1"/>
</dbReference>
<organism evidence="7 8">
    <name type="scientific">Mortierella isabellina</name>
    <name type="common">Filamentous fungus</name>
    <name type="synonym">Umbelopsis isabellina</name>
    <dbReference type="NCBI Taxonomy" id="91625"/>
    <lineage>
        <taxon>Eukaryota</taxon>
        <taxon>Fungi</taxon>
        <taxon>Fungi incertae sedis</taxon>
        <taxon>Mucoromycota</taxon>
        <taxon>Mucoromycotina</taxon>
        <taxon>Umbelopsidomycetes</taxon>
        <taxon>Umbelopsidales</taxon>
        <taxon>Umbelopsidaceae</taxon>
        <taxon>Umbelopsis</taxon>
    </lineage>
</organism>
<evidence type="ECO:0000256" key="6">
    <source>
        <dbReference type="ARBA" id="ARBA00047949"/>
    </source>
</evidence>
<reference evidence="7" key="1">
    <citation type="submission" date="2020-12" db="EMBL/GenBank/DDBJ databases">
        <title>Metabolic potential, ecology and presence of endohyphal bacteria is reflected in genomic diversity of Mucoromycotina.</title>
        <authorList>
            <person name="Muszewska A."/>
            <person name="Okrasinska A."/>
            <person name="Steczkiewicz K."/>
            <person name="Drgas O."/>
            <person name="Orlowska M."/>
            <person name="Perlinska-Lenart U."/>
            <person name="Aleksandrzak-Piekarczyk T."/>
            <person name="Szatraj K."/>
            <person name="Zielenkiewicz U."/>
            <person name="Pilsyk S."/>
            <person name="Malc E."/>
            <person name="Mieczkowski P."/>
            <person name="Kruszewska J.S."/>
            <person name="Biernat P."/>
            <person name="Pawlowska J."/>
        </authorList>
    </citation>
    <scope>NUCLEOTIDE SEQUENCE</scope>
    <source>
        <strain evidence="7">WA0000067209</strain>
    </source>
</reference>
<dbReference type="Proteomes" id="UP000654370">
    <property type="component" value="Unassembled WGS sequence"/>
</dbReference>
<evidence type="ECO:0000256" key="1">
    <source>
        <dbReference type="ARBA" id="ARBA00003343"/>
    </source>
</evidence>
<dbReference type="EC" id="2.7.1.160" evidence="3"/>
<evidence type="ECO:0000313" key="7">
    <source>
        <dbReference type="EMBL" id="KAG2179806.1"/>
    </source>
</evidence>
<evidence type="ECO:0000256" key="4">
    <source>
        <dbReference type="ARBA" id="ARBA00022679"/>
    </source>
</evidence>
<dbReference type="PANTHER" id="PTHR12684:SF2">
    <property type="entry name" value="TRNA 2'-PHOSPHOTRANSFERASE 1"/>
    <property type="match status" value="1"/>
</dbReference>
<dbReference type="AlphaFoldDB" id="A0A8H7PV68"/>
<evidence type="ECO:0000313" key="8">
    <source>
        <dbReference type="Proteomes" id="UP000654370"/>
    </source>
</evidence>
<comment type="caution">
    <text evidence="7">The sequence shown here is derived from an EMBL/GenBank/DDBJ whole genome shotgun (WGS) entry which is preliminary data.</text>
</comment>
<dbReference type="InterPro" id="IPR042080">
    <property type="entry name" value="RNA_2'-PTrans_N"/>
</dbReference>
<keyword evidence="4" id="KW-0808">Transferase</keyword>
<comment type="similarity">
    <text evidence="2">Belongs to the KptA/TPT1 family.</text>
</comment>
<protein>
    <recommendedName>
        <fullName evidence="3">2'-phosphotransferase</fullName>
        <ecNumber evidence="3">2.7.1.160</ecNumber>
    </recommendedName>
</protein>
<keyword evidence="5" id="KW-0520">NAD</keyword>
<dbReference type="PANTHER" id="PTHR12684">
    <property type="entry name" value="PUTATIVE PHOSPHOTRANSFERASE"/>
    <property type="match status" value="1"/>
</dbReference>
<evidence type="ECO:0000256" key="3">
    <source>
        <dbReference type="ARBA" id="ARBA00012007"/>
    </source>
</evidence>
<accession>A0A8H7PV68</accession>
<dbReference type="Gene3D" id="1.10.10.970">
    <property type="entry name" value="RNA 2'-phosphotransferase, Tpt1/KptA family, N-terminal domain"/>
    <property type="match status" value="1"/>
</dbReference>
<comment type="function">
    <text evidence="1">Catalyzes the last step of tRNA splicing, the transfer of the splice junction 2'-phosphate from ligated tRNA to NAD to produce ADP-ribose 1''-2'' cyclic phosphate.</text>
</comment>
<proteinExistence type="inferred from homology"/>
<name>A0A8H7PV68_MORIS</name>
<dbReference type="InterPro" id="IPR042081">
    <property type="entry name" value="RNA_2'-PTrans_C"/>
</dbReference>
<dbReference type="GO" id="GO:0006388">
    <property type="term" value="P:tRNA splicing, via endonucleolytic cleavage and ligation"/>
    <property type="evidence" value="ECO:0007669"/>
    <property type="project" value="TreeGrafter"/>
</dbReference>
<evidence type="ECO:0000256" key="5">
    <source>
        <dbReference type="ARBA" id="ARBA00023027"/>
    </source>
</evidence>
<evidence type="ECO:0000256" key="2">
    <source>
        <dbReference type="ARBA" id="ARBA00009836"/>
    </source>
</evidence>
<gene>
    <name evidence="7" type="ORF">INT43_003589</name>
</gene>
<dbReference type="EMBL" id="JAEPQZ010000006">
    <property type="protein sequence ID" value="KAG2179806.1"/>
    <property type="molecule type" value="Genomic_DNA"/>
</dbReference>
<dbReference type="Gene3D" id="3.20.170.30">
    <property type="match status" value="1"/>
</dbReference>
<keyword evidence="8" id="KW-1185">Reference proteome</keyword>
<sequence>MSENEVIPRLDDRQRIQLSKTLSYILRHGAVKEKLNMTDDGYILVNDILNRPKLKEYTFDDVKYVVDTNDKQRFKMQQSADGLWWIRANQGHTLATIKVELQLIKEPLPSCVHGTFSKNWQSIAIKSDLVLQLESYDTEKQGLKRMSRNHIHFAPGMPGEDGVISGMRKSCDVFIYVDMARAIADGITFHLSSNQVVLTDGISGILEPKYFCKVVDRKGTVLLDNSSA</sequence>
<dbReference type="GO" id="GO:0000215">
    <property type="term" value="F:tRNA 2'-phosphotransferase activity"/>
    <property type="evidence" value="ECO:0007669"/>
    <property type="project" value="UniProtKB-EC"/>
</dbReference>